<dbReference type="Pfam" id="PF00561">
    <property type="entry name" value="Abhydrolase_1"/>
    <property type="match status" value="1"/>
</dbReference>
<reference evidence="6 7" key="1">
    <citation type="submission" date="2019-05" db="EMBL/GenBank/DDBJ databases">
        <title>Another draft genome of Portunus trituberculatus and its Hox gene families provides insights of decapod evolution.</title>
        <authorList>
            <person name="Jeong J.-H."/>
            <person name="Song I."/>
            <person name="Kim S."/>
            <person name="Choi T."/>
            <person name="Kim D."/>
            <person name="Ryu S."/>
            <person name="Kim W."/>
        </authorList>
    </citation>
    <scope>NUCLEOTIDE SEQUENCE [LARGE SCALE GENOMIC DNA]</scope>
    <source>
        <tissue evidence="6">Muscle</tissue>
    </source>
</reference>
<evidence type="ECO:0000256" key="4">
    <source>
        <dbReference type="SAM" id="Phobius"/>
    </source>
</evidence>
<keyword evidence="4" id="KW-0812">Transmembrane</keyword>
<dbReference type="AlphaFoldDB" id="A0A5B7DKI2"/>
<evidence type="ECO:0000313" key="7">
    <source>
        <dbReference type="Proteomes" id="UP000324222"/>
    </source>
</evidence>
<evidence type="ECO:0000259" key="5">
    <source>
        <dbReference type="Pfam" id="PF00561"/>
    </source>
</evidence>
<evidence type="ECO:0000256" key="3">
    <source>
        <dbReference type="SAM" id="MobiDB-lite"/>
    </source>
</evidence>
<dbReference type="InterPro" id="IPR000073">
    <property type="entry name" value="AB_hydrolase_1"/>
</dbReference>
<keyword evidence="7" id="KW-1185">Reference proteome</keyword>
<dbReference type="Proteomes" id="UP000324222">
    <property type="component" value="Unassembled WGS sequence"/>
</dbReference>
<dbReference type="GO" id="GO:0008474">
    <property type="term" value="F:palmitoyl-(protein) hydrolase activity"/>
    <property type="evidence" value="ECO:0007669"/>
    <property type="project" value="TreeGrafter"/>
</dbReference>
<evidence type="ECO:0000256" key="1">
    <source>
        <dbReference type="ARBA" id="ARBA00040125"/>
    </source>
</evidence>
<sequence>MVRLERMADEDVESGQPCLPPHPPPRPRVCHHHHHHQHHHHHHPNHDCEEENMTPKQKADFAVIKFVAGLVLAVMRKFWVTSSAVVVGIFVLFWLYGGLLALLLLLFALSGVVYQISDLLVYWPNFPPDSRVLVQPPATLGLPSENLFLYARDGTKLHAVFVKQDPSTIHTAPTFVYFHGNAGNLGHRLSNVYGLYRCLGVNLLLLEYRGYGLSQGAPSEEGLYLDAQAAVSYLKTRRDIDQNKIIIFGRSLGGAVAVDCVSRAEVSSRVAAVVLENTFTSIPDMAKVLFSGVKFLARLPHWCHKNKYLSKYKMCRVVVPTLFLSGQADALVPPRMMLELYHCCAAPAKRLMQFTHGSHNETWKCPGYYQVLAHFLDEVFKRSTQPPVLHPGVVCFSEPQVL</sequence>
<feature type="domain" description="AB hydrolase-1" evidence="5">
    <location>
        <begin position="173"/>
        <end position="286"/>
    </location>
</feature>
<feature type="compositionally biased region" description="Basic residues" evidence="3">
    <location>
        <begin position="28"/>
        <end position="44"/>
    </location>
</feature>
<dbReference type="Gene3D" id="3.40.50.1820">
    <property type="entry name" value="alpha/beta hydrolase"/>
    <property type="match status" value="1"/>
</dbReference>
<evidence type="ECO:0000313" key="6">
    <source>
        <dbReference type="EMBL" id="MPC22131.1"/>
    </source>
</evidence>
<feature type="compositionally biased region" description="Pro residues" evidence="3">
    <location>
        <begin position="18"/>
        <end position="27"/>
    </location>
</feature>
<accession>A0A5B7DKI2</accession>
<gene>
    <name evidence="6" type="primary">Abhd13</name>
    <name evidence="6" type="ORF">E2C01_015139</name>
</gene>
<feature type="transmembrane region" description="Helical" evidence="4">
    <location>
        <begin position="85"/>
        <end position="109"/>
    </location>
</feature>
<dbReference type="SUPFAM" id="SSF53474">
    <property type="entry name" value="alpha/beta-Hydrolases"/>
    <property type="match status" value="1"/>
</dbReference>
<dbReference type="GO" id="GO:0016020">
    <property type="term" value="C:membrane"/>
    <property type="evidence" value="ECO:0007669"/>
    <property type="project" value="TreeGrafter"/>
</dbReference>
<proteinExistence type="predicted"/>
<dbReference type="EMBL" id="VSRR010001054">
    <property type="protein sequence ID" value="MPC22131.1"/>
    <property type="molecule type" value="Genomic_DNA"/>
</dbReference>
<keyword evidence="4" id="KW-1133">Transmembrane helix</keyword>
<dbReference type="InterPro" id="IPR029058">
    <property type="entry name" value="AB_hydrolase_fold"/>
</dbReference>
<dbReference type="OrthoDB" id="10249433at2759"/>
<dbReference type="PANTHER" id="PTHR12277:SF81">
    <property type="entry name" value="PROTEIN ABHD13"/>
    <property type="match status" value="1"/>
</dbReference>
<evidence type="ECO:0000256" key="2">
    <source>
        <dbReference type="ARBA" id="ARBA00042701"/>
    </source>
</evidence>
<comment type="caution">
    <text evidence="6">The sequence shown here is derived from an EMBL/GenBank/DDBJ whole genome shotgun (WGS) entry which is preliminary data.</text>
</comment>
<keyword evidence="4" id="KW-0472">Membrane</keyword>
<organism evidence="6 7">
    <name type="scientific">Portunus trituberculatus</name>
    <name type="common">Swimming crab</name>
    <name type="synonym">Neptunus trituberculatus</name>
    <dbReference type="NCBI Taxonomy" id="210409"/>
    <lineage>
        <taxon>Eukaryota</taxon>
        <taxon>Metazoa</taxon>
        <taxon>Ecdysozoa</taxon>
        <taxon>Arthropoda</taxon>
        <taxon>Crustacea</taxon>
        <taxon>Multicrustacea</taxon>
        <taxon>Malacostraca</taxon>
        <taxon>Eumalacostraca</taxon>
        <taxon>Eucarida</taxon>
        <taxon>Decapoda</taxon>
        <taxon>Pleocyemata</taxon>
        <taxon>Brachyura</taxon>
        <taxon>Eubrachyura</taxon>
        <taxon>Portunoidea</taxon>
        <taxon>Portunidae</taxon>
        <taxon>Portuninae</taxon>
        <taxon>Portunus</taxon>
    </lineage>
</organism>
<dbReference type="PANTHER" id="PTHR12277">
    <property type="entry name" value="ALPHA/BETA HYDROLASE DOMAIN-CONTAINING PROTEIN"/>
    <property type="match status" value="1"/>
</dbReference>
<name>A0A5B7DKI2_PORTR</name>
<protein>
    <recommendedName>
        <fullName evidence="1">Protein ABHD13</fullName>
    </recommendedName>
    <alternativeName>
        <fullName evidence="2">Alpha/beta hydrolase domain-containing protein 13</fullName>
    </alternativeName>
</protein>
<feature type="region of interest" description="Disordered" evidence="3">
    <location>
        <begin position="1"/>
        <end position="52"/>
    </location>
</feature>